<feature type="compositionally biased region" description="Polar residues" evidence="1">
    <location>
        <begin position="215"/>
        <end position="226"/>
    </location>
</feature>
<feature type="region of interest" description="Disordered" evidence="1">
    <location>
        <begin position="215"/>
        <end position="237"/>
    </location>
</feature>
<dbReference type="InterPro" id="IPR036873">
    <property type="entry name" value="Rhodanese-like_dom_sf"/>
</dbReference>
<protein>
    <submittedName>
        <fullName evidence="3">Predicted protein</fullName>
    </submittedName>
</protein>
<gene>
    <name evidence="3" type="ORF">MICPUCDRAFT_50755</name>
</gene>
<dbReference type="RefSeq" id="XP_003055226.1">
    <property type="nucleotide sequence ID" value="XM_003055180.1"/>
</dbReference>
<dbReference type="KEGG" id="mpp:MICPUCDRAFT_50755"/>
<dbReference type="SUPFAM" id="SSF52821">
    <property type="entry name" value="Rhodanese/Cell cycle control phosphatase"/>
    <property type="match status" value="1"/>
</dbReference>
<dbReference type="PANTHER" id="PTHR44542">
    <property type="entry name" value="THIOSULFATE SULFURTRANSFERASE 18"/>
    <property type="match status" value="1"/>
</dbReference>
<name>C1MIZ9_MICPC</name>
<feature type="domain" description="Rhodanese" evidence="2">
    <location>
        <begin position="164"/>
        <end position="213"/>
    </location>
</feature>
<feature type="region of interest" description="Disordered" evidence="1">
    <location>
        <begin position="1"/>
        <end position="22"/>
    </location>
</feature>
<dbReference type="PANTHER" id="PTHR44542:SF14">
    <property type="entry name" value="PROTEIN HIGH ARSENIC CONTENT 1, MITOCHONDRIAL-RELATED"/>
    <property type="match status" value="1"/>
</dbReference>
<dbReference type="InterPro" id="IPR044684">
    <property type="entry name" value="STR17/STR18/HARC1-like"/>
</dbReference>
<dbReference type="GeneID" id="9680369"/>
<organism evidence="4">
    <name type="scientific">Micromonas pusilla (strain CCMP1545)</name>
    <name type="common">Picoplanktonic green alga</name>
    <dbReference type="NCBI Taxonomy" id="564608"/>
    <lineage>
        <taxon>Eukaryota</taxon>
        <taxon>Viridiplantae</taxon>
        <taxon>Chlorophyta</taxon>
        <taxon>Mamiellophyceae</taxon>
        <taxon>Mamiellales</taxon>
        <taxon>Mamiellaceae</taxon>
        <taxon>Micromonas</taxon>
    </lineage>
</organism>
<evidence type="ECO:0000313" key="4">
    <source>
        <dbReference type="Proteomes" id="UP000001876"/>
    </source>
</evidence>
<reference evidence="3 4" key="1">
    <citation type="journal article" date="2009" name="Science">
        <title>Green evolution and dynamic adaptations revealed by genomes of the marine picoeukaryotes Micromonas.</title>
        <authorList>
            <person name="Worden A.Z."/>
            <person name="Lee J.H."/>
            <person name="Mock T."/>
            <person name="Rouze P."/>
            <person name="Simmons M.P."/>
            <person name="Aerts A.L."/>
            <person name="Allen A.E."/>
            <person name="Cuvelier M.L."/>
            <person name="Derelle E."/>
            <person name="Everett M.V."/>
            <person name="Foulon E."/>
            <person name="Grimwood J."/>
            <person name="Gundlach H."/>
            <person name="Henrissat B."/>
            <person name="Napoli C."/>
            <person name="McDonald S.M."/>
            <person name="Parker M.S."/>
            <person name="Rombauts S."/>
            <person name="Salamov A."/>
            <person name="Von Dassow P."/>
            <person name="Badger J.H."/>
            <person name="Coutinho P.M."/>
            <person name="Demir E."/>
            <person name="Dubchak I."/>
            <person name="Gentemann C."/>
            <person name="Eikrem W."/>
            <person name="Gready J.E."/>
            <person name="John U."/>
            <person name="Lanier W."/>
            <person name="Lindquist E.A."/>
            <person name="Lucas S."/>
            <person name="Mayer K.F."/>
            <person name="Moreau H."/>
            <person name="Not F."/>
            <person name="Otillar R."/>
            <person name="Panaud O."/>
            <person name="Pangilinan J."/>
            <person name="Paulsen I."/>
            <person name="Piegu B."/>
            <person name="Poliakov A."/>
            <person name="Robbens S."/>
            <person name="Schmutz J."/>
            <person name="Toulza E."/>
            <person name="Wyss T."/>
            <person name="Zelensky A."/>
            <person name="Zhou K."/>
            <person name="Armbrust E.V."/>
            <person name="Bhattacharya D."/>
            <person name="Goodenough U.W."/>
            <person name="Van de Peer Y."/>
            <person name="Grigoriev I.V."/>
        </authorList>
    </citation>
    <scope>NUCLEOTIDE SEQUENCE [LARGE SCALE GENOMIC DNA]</scope>
    <source>
        <strain evidence="3 4">CCMP1545</strain>
    </source>
</reference>
<sequence length="273" mass="29371">MAAAAARVAPRVSTPTPAAPRVSRASARAATARALPQHVSVAFAPEYGDAKFDQMTRDAFNSGEEFVADVEQARTLWDDDWDVVDVRAEQEIEFFGQFPNPPPGTIGGVFETVVVSGPHKVRAIELIRSTGYRFDASAGAKVFANKTLNPNFATDVQNAFPDKENAKIIVCCSDGRQRAVAALEALDDAGYKHLVLLKGGFNLYNRHWTKKLNRRTPNGSFRTNLSAPGDIQGCGANPEAGNANDAIQFGPWVDETDWKTALGAACSDACQTA</sequence>
<dbReference type="Proteomes" id="UP000001876">
    <property type="component" value="Unassembled WGS sequence"/>
</dbReference>
<evidence type="ECO:0000259" key="2">
    <source>
        <dbReference type="PROSITE" id="PS50206"/>
    </source>
</evidence>
<dbReference type="InterPro" id="IPR001763">
    <property type="entry name" value="Rhodanese-like_dom"/>
</dbReference>
<keyword evidence="4" id="KW-1185">Reference proteome</keyword>
<evidence type="ECO:0000256" key="1">
    <source>
        <dbReference type="SAM" id="MobiDB-lite"/>
    </source>
</evidence>
<proteinExistence type="predicted"/>
<dbReference type="Pfam" id="PF00581">
    <property type="entry name" value="Rhodanese"/>
    <property type="match status" value="1"/>
</dbReference>
<dbReference type="PROSITE" id="PS50206">
    <property type="entry name" value="RHODANESE_3"/>
    <property type="match status" value="1"/>
</dbReference>
<dbReference type="Gene3D" id="3.40.250.10">
    <property type="entry name" value="Rhodanese-like domain"/>
    <property type="match status" value="1"/>
</dbReference>
<dbReference type="EMBL" id="GG663735">
    <property type="protein sequence ID" value="EEH60478.1"/>
    <property type="molecule type" value="Genomic_DNA"/>
</dbReference>
<accession>C1MIZ9</accession>
<dbReference type="AlphaFoldDB" id="C1MIZ9"/>
<dbReference type="CDD" id="cd00158">
    <property type="entry name" value="RHOD"/>
    <property type="match status" value="1"/>
</dbReference>
<dbReference type="OrthoDB" id="566238at2759"/>
<dbReference type="GO" id="GO:0003824">
    <property type="term" value="F:catalytic activity"/>
    <property type="evidence" value="ECO:0007669"/>
    <property type="project" value="InterPro"/>
</dbReference>
<dbReference type="STRING" id="564608.C1MIZ9"/>
<dbReference type="OMA" id="KGGFNLY"/>
<evidence type="ECO:0000313" key="3">
    <source>
        <dbReference type="EMBL" id="EEH60478.1"/>
    </source>
</evidence>